<evidence type="ECO:0000256" key="2">
    <source>
        <dbReference type="ARBA" id="ARBA00022741"/>
    </source>
</evidence>
<dbReference type="InterPro" id="IPR014721">
    <property type="entry name" value="Ribsml_uS5_D2-typ_fold_subgr"/>
</dbReference>
<keyword evidence="1 7" id="KW-0808">Transferase</keyword>
<dbReference type="Gene3D" id="3.30.230.10">
    <property type="match status" value="1"/>
</dbReference>
<dbReference type="InterPro" id="IPR020568">
    <property type="entry name" value="Ribosomal_Su5_D2-typ_SF"/>
</dbReference>
<evidence type="ECO:0000256" key="1">
    <source>
        <dbReference type="ARBA" id="ARBA00022679"/>
    </source>
</evidence>
<dbReference type="RefSeq" id="WP_204701873.1">
    <property type="nucleotide sequence ID" value="NZ_JAFBDQ010000009.1"/>
</dbReference>
<dbReference type="EMBL" id="JAFBDQ010000009">
    <property type="protein sequence ID" value="MBM7557110.1"/>
    <property type="molecule type" value="Genomic_DNA"/>
</dbReference>
<gene>
    <name evidence="7" type="ORF">JOC47_001964</name>
</gene>
<dbReference type="PIRSF" id="PIRSF033887">
    <property type="entry name" value="PduX"/>
    <property type="match status" value="1"/>
</dbReference>
<name>A0A938XT88_9FIRM</name>
<dbReference type="InterPro" id="IPR006204">
    <property type="entry name" value="GHMP_kinase_N_dom"/>
</dbReference>
<proteinExistence type="predicted"/>
<dbReference type="Proteomes" id="UP000774000">
    <property type="component" value="Unassembled WGS sequence"/>
</dbReference>
<dbReference type="InterPro" id="IPR013750">
    <property type="entry name" value="GHMP_kinase_C_dom"/>
</dbReference>
<dbReference type="GO" id="GO:0005524">
    <property type="term" value="F:ATP binding"/>
    <property type="evidence" value="ECO:0007669"/>
    <property type="project" value="UniProtKB-KW"/>
</dbReference>
<evidence type="ECO:0000259" key="5">
    <source>
        <dbReference type="Pfam" id="PF00288"/>
    </source>
</evidence>
<protein>
    <submittedName>
        <fullName evidence="7">L-threonine kinase</fullName>
        <ecNumber evidence="7">2.7.1.177</ecNumber>
    </submittedName>
</protein>
<feature type="domain" description="GHMP kinase N-terminal" evidence="5">
    <location>
        <begin position="62"/>
        <end position="128"/>
    </location>
</feature>
<dbReference type="EC" id="2.7.1.177" evidence="7"/>
<dbReference type="AlphaFoldDB" id="A0A938XT88"/>
<keyword evidence="2" id="KW-0547">Nucleotide-binding</keyword>
<reference evidence="7" key="1">
    <citation type="submission" date="2021-01" db="EMBL/GenBank/DDBJ databases">
        <title>Genomic Encyclopedia of Type Strains, Phase IV (KMG-IV): sequencing the most valuable type-strain genomes for metagenomic binning, comparative biology and taxonomic classification.</title>
        <authorList>
            <person name="Goeker M."/>
        </authorList>
    </citation>
    <scope>NUCLEOTIDE SEQUENCE</scope>
    <source>
        <strain evidence="7">DSM 23230</strain>
    </source>
</reference>
<dbReference type="GO" id="GO:0016301">
    <property type="term" value="F:kinase activity"/>
    <property type="evidence" value="ECO:0007669"/>
    <property type="project" value="UniProtKB-KW"/>
</dbReference>
<feature type="domain" description="GHMP kinase C-terminal" evidence="6">
    <location>
        <begin position="200"/>
        <end position="274"/>
    </location>
</feature>
<evidence type="ECO:0000313" key="7">
    <source>
        <dbReference type="EMBL" id="MBM7557110.1"/>
    </source>
</evidence>
<sequence>MRKKVTVKVPGTCGELMQGIIAGVNLQISCPIDLYSTVTMTRIDSEAGIKIKEEAEKTKLAIEKTLDYYNYDLQNLGLQVDLQSELLVGKGMASSTADIVASIIATMTILGVEVDIKIVQEIAVSIEATDGCFLSGLTAFNHLQGQQLAKLGSVKTPLPLLIFDCGGTINTTQFNAQADLARLKLAKEKQAKQAYQLIVRGIKEGNNRLIGQGATLSSQANQSILYKPQLTKILQVVEAEKKVLGINIAHSGTLIGVLLNSKDKLGEIKENISSQITDIDYVTNTKLINGGYEIRR</sequence>
<organism evidence="7 8">
    <name type="scientific">Halanaerobacter jeridensis</name>
    <dbReference type="NCBI Taxonomy" id="706427"/>
    <lineage>
        <taxon>Bacteria</taxon>
        <taxon>Bacillati</taxon>
        <taxon>Bacillota</taxon>
        <taxon>Clostridia</taxon>
        <taxon>Halanaerobiales</taxon>
        <taxon>Halobacteroidaceae</taxon>
        <taxon>Halanaerobacter</taxon>
    </lineage>
</organism>
<evidence type="ECO:0000256" key="3">
    <source>
        <dbReference type="ARBA" id="ARBA00022777"/>
    </source>
</evidence>
<evidence type="ECO:0000313" key="8">
    <source>
        <dbReference type="Proteomes" id="UP000774000"/>
    </source>
</evidence>
<evidence type="ECO:0000259" key="6">
    <source>
        <dbReference type="Pfam" id="PF08544"/>
    </source>
</evidence>
<dbReference type="SUPFAM" id="SSF54211">
    <property type="entry name" value="Ribosomal protein S5 domain 2-like"/>
    <property type="match status" value="1"/>
</dbReference>
<keyword evidence="3 7" id="KW-0418">Kinase</keyword>
<dbReference type="PANTHER" id="PTHR43527">
    <property type="entry name" value="4-DIPHOSPHOCYTIDYL-2-C-METHYL-D-ERYTHRITOL KINASE, CHLOROPLASTIC"/>
    <property type="match status" value="1"/>
</dbReference>
<keyword evidence="4" id="KW-0067">ATP-binding</keyword>
<accession>A0A938XT88</accession>
<dbReference type="Pfam" id="PF08544">
    <property type="entry name" value="GHMP_kinases_C"/>
    <property type="match status" value="1"/>
</dbReference>
<evidence type="ECO:0000256" key="4">
    <source>
        <dbReference type="ARBA" id="ARBA00022840"/>
    </source>
</evidence>
<comment type="caution">
    <text evidence="7">The sequence shown here is derived from an EMBL/GenBank/DDBJ whole genome shotgun (WGS) entry which is preliminary data.</text>
</comment>
<dbReference type="Pfam" id="PF00288">
    <property type="entry name" value="GHMP_kinases_N"/>
    <property type="match status" value="1"/>
</dbReference>
<keyword evidence="8" id="KW-1185">Reference proteome</keyword>
<dbReference type="PANTHER" id="PTHR43527:SF1">
    <property type="entry name" value="L-THREONINE KINASE"/>
    <property type="match status" value="1"/>
</dbReference>
<dbReference type="InterPro" id="IPR012363">
    <property type="entry name" value="PduX"/>
</dbReference>